<keyword evidence="2" id="KW-1185">Reference proteome</keyword>
<dbReference type="Proteomes" id="UP001153269">
    <property type="component" value="Unassembled WGS sequence"/>
</dbReference>
<gene>
    <name evidence="1" type="ORF">PLEPLA_LOCUS11928</name>
</gene>
<protein>
    <submittedName>
        <fullName evidence="1">Uncharacterized protein</fullName>
    </submittedName>
</protein>
<organism evidence="1 2">
    <name type="scientific">Pleuronectes platessa</name>
    <name type="common">European plaice</name>
    <dbReference type="NCBI Taxonomy" id="8262"/>
    <lineage>
        <taxon>Eukaryota</taxon>
        <taxon>Metazoa</taxon>
        <taxon>Chordata</taxon>
        <taxon>Craniata</taxon>
        <taxon>Vertebrata</taxon>
        <taxon>Euteleostomi</taxon>
        <taxon>Actinopterygii</taxon>
        <taxon>Neopterygii</taxon>
        <taxon>Teleostei</taxon>
        <taxon>Neoteleostei</taxon>
        <taxon>Acanthomorphata</taxon>
        <taxon>Carangaria</taxon>
        <taxon>Pleuronectiformes</taxon>
        <taxon>Pleuronectoidei</taxon>
        <taxon>Pleuronectidae</taxon>
        <taxon>Pleuronectes</taxon>
    </lineage>
</organism>
<dbReference type="AlphaFoldDB" id="A0A9N7YEZ5"/>
<proteinExistence type="predicted"/>
<dbReference type="EMBL" id="CADEAL010000699">
    <property type="protein sequence ID" value="CAB1424007.1"/>
    <property type="molecule type" value="Genomic_DNA"/>
</dbReference>
<name>A0A9N7YEZ5_PLEPL</name>
<evidence type="ECO:0000313" key="1">
    <source>
        <dbReference type="EMBL" id="CAB1424007.1"/>
    </source>
</evidence>
<evidence type="ECO:0000313" key="2">
    <source>
        <dbReference type="Proteomes" id="UP001153269"/>
    </source>
</evidence>
<sequence>MALTCKVVFLPAGVSMVPGNQALKENLDQEAHLGQQDFQENPDWGSQASMGNPALRGLLAFQELVSLDFQVFQERLGQLEWQALLVRLALVANQVLEVFQGNLAFLAQLVSL</sequence>
<reference evidence="1" key="1">
    <citation type="submission" date="2020-03" db="EMBL/GenBank/DDBJ databases">
        <authorList>
            <person name="Weist P."/>
        </authorList>
    </citation>
    <scope>NUCLEOTIDE SEQUENCE</scope>
</reference>
<accession>A0A9N7YEZ5</accession>
<comment type="caution">
    <text evidence="1">The sequence shown here is derived from an EMBL/GenBank/DDBJ whole genome shotgun (WGS) entry which is preliminary data.</text>
</comment>